<dbReference type="InterPro" id="IPR000792">
    <property type="entry name" value="Tscrpt_reg_LuxR_C"/>
</dbReference>
<dbReference type="PROSITE" id="PS50043">
    <property type="entry name" value="HTH_LUXR_2"/>
    <property type="match status" value="1"/>
</dbReference>
<comment type="caution">
    <text evidence="4">The sequence shown here is derived from an EMBL/GenBank/DDBJ whole genome shotgun (WGS) entry which is preliminary data.</text>
</comment>
<dbReference type="Proteomes" id="UP000305238">
    <property type="component" value="Unassembled WGS sequence"/>
</dbReference>
<dbReference type="InterPro" id="IPR027417">
    <property type="entry name" value="P-loop_NTPase"/>
</dbReference>
<dbReference type="SUPFAM" id="SSF46894">
    <property type="entry name" value="C-terminal effector domain of the bipartite response regulators"/>
    <property type="match status" value="1"/>
</dbReference>
<dbReference type="Pfam" id="PF13191">
    <property type="entry name" value="AAA_16"/>
    <property type="match status" value="1"/>
</dbReference>
<dbReference type="SUPFAM" id="SSF52540">
    <property type="entry name" value="P-loop containing nucleoside triphosphate hydrolases"/>
    <property type="match status" value="1"/>
</dbReference>
<dbReference type="Gene3D" id="1.10.10.10">
    <property type="entry name" value="Winged helix-like DNA-binding domain superfamily/Winged helix DNA-binding domain"/>
    <property type="match status" value="1"/>
</dbReference>
<reference evidence="4 5" key="1">
    <citation type="submission" date="2019-05" db="EMBL/GenBank/DDBJ databases">
        <title>Draft genome sequence of Actinomadura geliboluensis A8036.</title>
        <authorList>
            <person name="Saricaoglu S."/>
            <person name="Isik K."/>
        </authorList>
    </citation>
    <scope>NUCLEOTIDE SEQUENCE [LARGE SCALE GENOMIC DNA]</scope>
    <source>
        <strain evidence="4 5">A8036</strain>
    </source>
</reference>
<name>A0A5S4HCA0_9ACTN</name>
<evidence type="ECO:0000256" key="1">
    <source>
        <dbReference type="ARBA" id="ARBA00022741"/>
    </source>
</evidence>
<dbReference type="AlphaFoldDB" id="A0A5S4HCA0"/>
<dbReference type="EMBL" id="VCKZ01000002">
    <property type="protein sequence ID" value="TMR42381.1"/>
    <property type="molecule type" value="Genomic_DNA"/>
</dbReference>
<protein>
    <submittedName>
        <fullName evidence="4">Helix-turn-helix transcriptional regulator</fullName>
    </submittedName>
</protein>
<evidence type="ECO:0000256" key="2">
    <source>
        <dbReference type="ARBA" id="ARBA00022840"/>
    </source>
</evidence>
<dbReference type="Pfam" id="PF00196">
    <property type="entry name" value="GerE"/>
    <property type="match status" value="1"/>
</dbReference>
<dbReference type="InterPro" id="IPR016032">
    <property type="entry name" value="Sig_transdc_resp-reg_C-effctor"/>
</dbReference>
<dbReference type="PRINTS" id="PR00038">
    <property type="entry name" value="HTHLUXR"/>
</dbReference>
<gene>
    <name evidence="4" type="ORF">ETD96_00655</name>
</gene>
<dbReference type="SMART" id="SM00421">
    <property type="entry name" value="HTH_LUXR"/>
    <property type="match status" value="1"/>
</dbReference>
<keyword evidence="5" id="KW-1185">Reference proteome</keyword>
<evidence type="ECO:0000259" key="3">
    <source>
        <dbReference type="PROSITE" id="PS50043"/>
    </source>
</evidence>
<dbReference type="PANTHER" id="PTHR16305:SF35">
    <property type="entry name" value="TRANSCRIPTIONAL ACTIVATOR DOMAIN"/>
    <property type="match status" value="1"/>
</dbReference>
<dbReference type="OrthoDB" id="483at2"/>
<dbReference type="GO" id="GO:0003677">
    <property type="term" value="F:DNA binding"/>
    <property type="evidence" value="ECO:0007669"/>
    <property type="project" value="InterPro"/>
</dbReference>
<dbReference type="GO" id="GO:0006355">
    <property type="term" value="P:regulation of DNA-templated transcription"/>
    <property type="evidence" value="ECO:0007669"/>
    <property type="project" value="InterPro"/>
</dbReference>
<accession>A0A5S4HCA0</accession>
<proteinExistence type="predicted"/>
<dbReference type="GO" id="GO:0005524">
    <property type="term" value="F:ATP binding"/>
    <property type="evidence" value="ECO:0007669"/>
    <property type="project" value="UniProtKB-KW"/>
</dbReference>
<dbReference type="InterPro" id="IPR036388">
    <property type="entry name" value="WH-like_DNA-bd_sf"/>
</dbReference>
<feature type="domain" description="HTH luxR-type" evidence="3">
    <location>
        <begin position="852"/>
        <end position="917"/>
    </location>
</feature>
<dbReference type="CDD" id="cd06170">
    <property type="entry name" value="LuxR_C_like"/>
    <property type="match status" value="1"/>
</dbReference>
<dbReference type="GO" id="GO:0004016">
    <property type="term" value="F:adenylate cyclase activity"/>
    <property type="evidence" value="ECO:0007669"/>
    <property type="project" value="TreeGrafter"/>
</dbReference>
<sequence length="920" mass="97771">MGGRLVGRTAEQSVIERLLARARGGGSGALVLRGDIGIGKTALLDQTADRAGGSMRVLRGAGFESEADLPFAGLHLLLRGTLDAITDMPSRQARALRGALGLEQSAEEDRLRVGSAVLSMLAGLAKPRPLVCLVDDAQWLDPGSSAVLQFVARRLGAEGVALVFAAREDYNAFPAEGLPELRLGGLDDASAARLLARHSPGLAPRARERLLDEARGNPLALRELPALLTPEQCADELPIRHLGVAPGPVPDRVLRAFRDPIARLPARSRTLLLVAAADDTGALDVVLRAADELGAGIADVDTAEAAGLVDASDGRIAFRHPLARVAAYRQAPMARRLAVHRALADALRGRPADVDRRSWHLAAGTTRPDEETAAALELGAEHVRAEGGYAEVSALYERAARFSPDPGESARRLAAAASAAADAGQFARATTLAAEAEPDAADPTALAGLARTRAMVAMAEGYPESAHRLLTGAADAVAGHSPDAAVALYFEALIPAWTGGDYAAMASTAQRVSDLDVAGGPSPLVRALTGMGRLAAEESPTDLSWLRELIGGSRDSTRVQALQDRARLAIWDLVVGDDTASYARAAAIERECRARRADGLLPLALALLARSQMFLGMHADALASAREGLRVARQTGQRQYAALQLGVMMYIAAVEGDEERCLVLAEEIGSTRDTAANGLRCVSLNLLDLALGRPEAALRRAAEFGVFGPAARTVMVMHRLPDLLEAAVRAGWDDFAHAAAESVRVWAAQTPQPWAEAVALRCRAMLASGEESERLYERALRAHLRGGRSFERARTELLYGEWLRRARRRADARRRLRSAAEIFDRLGARPWADRARAELRAAGEGQAAAGHACGPLDRLTPQELQIVRLAGSGLSNREIGVRLALSPRTIGYHLYKAYPKLGVASRAELSRLDLGGTADN</sequence>
<keyword evidence="2" id="KW-0067">ATP-binding</keyword>
<organism evidence="4 5">
    <name type="scientific">Actinomadura geliboluensis</name>
    <dbReference type="NCBI Taxonomy" id="882440"/>
    <lineage>
        <taxon>Bacteria</taxon>
        <taxon>Bacillati</taxon>
        <taxon>Actinomycetota</taxon>
        <taxon>Actinomycetes</taxon>
        <taxon>Streptosporangiales</taxon>
        <taxon>Thermomonosporaceae</taxon>
        <taxon>Actinomadura</taxon>
    </lineage>
</organism>
<keyword evidence="1" id="KW-0547">Nucleotide-binding</keyword>
<dbReference type="InterPro" id="IPR041664">
    <property type="entry name" value="AAA_16"/>
</dbReference>
<dbReference type="GO" id="GO:0005737">
    <property type="term" value="C:cytoplasm"/>
    <property type="evidence" value="ECO:0007669"/>
    <property type="project" value="TreeGrafter"/>
</dbReference>
<dbReference type="PANTHER" id="PTHR16305">
    <property type="entry name" value="TESTICULAR SOLUBLE ADENYLYL CYCLASE"/>
    <property type="match status" value="1"/>
</dbReference>
<evidence type="ECO:0000313" key="5">
    <source>
        <dbReference type="Proteomes" id="UP000305238"/>
    </source>
</evidence>
<dbReference type="RefSeq" id="WP_138632298.1">
    <property type="nucleotide sequence ID" value="NZ_JASWDG010000005.1"/>
</dbReference>
<evidence type="ECO:0000313" key="4">
    <source>
        <dbReference type="EMBL" id="TMR42381.1"/>
    </source>
</evidence>